<organism evidence="7 8">
    <name type="scientific">Carex littledalei</name>
    <dbReference type="NCBI Taxonomy" id="544730"/>
    <lineage>
        <taxon>Eukaryota</taxon>
        <taxon>Viridiplantae</taxon>
        <taxon>Streptophyta</taxon>
        <taxon>Embryophyta</taxon>
        <taxon>Tracheophyta</taxon>
        <taxon>Spermatophyta</taxon>
        <taxon>Magnoliopsida</taxon>
        <taxon>Liliopsida</taxon>
        <taxon>Poales</taxon>
        <taxon>Cyperaceae</taxon>
        <taxon>Cyperoideae</taxon>
        <taxon>Cariceae</taxon>
        <taxon>Carex</taxon>
        <taxon>Carex subgen. Euthyceras</taxon>
    </lineage>
</organism>
<dbReference type="AlphaFoldDB" id="A0A833QQ14"/>
<evidence type="ECO:0000256" key="4">
    <source>
        <dbReference type="ARBA" id="ARBA00023242"/>
    </source>
</evidence>
<dbReference type="OrthoDB" id="1871428at2759"/>
<sequence length="212" mass="24073">MGMEKSSSSVIRLPPGFRFHPTDEELVSLYLKRKVLSYPVPSGIIPEIDFLRHNPADIPGASEGERYFFNQREAKYHNGSRSNRATRSGSGYWKASGKEKPIIGSRNSQIIGFKKTLVFYQGKPPRGTRTDWIMHEYRLANDSMVTSANWVLCRIFKKKRKSQVDMEFMDQAVVERPGTPPPLSSSSCVTDNSDENAEEVSSKEEYESNRCP</sequence>
<accession>A0A833QQ14</accession>
<evidence type="ECO:0000259" key="6">
    <source>
        <dbReference type="PROSITE" id="PS51005"/>
    </source>
</evidence>
<keyword evidence="2" id="KW-0238">DNA-binding</keyword>
<evidence type="ECO:0000256" key="5">
    <source>
        <dbReference type="SAM" id="MobiDB-lite"/>
    </source>
</evidence>
<evidence type="ECO:0000256" key="3">
    <source>
        <dbReference type="ARBA" id="ARBA00023163"/>
    </source>
</evidence>
<dbReference type="GO" id="GO:0006355">
    <property type="term" value="P:regulation of DNA-templated transcription"/>
    <property type="evidence" value="ECO:0007669"/>
    <property type="project" value="InterPro"/>
</dbReference>
<evidence type="ECO:0000256" key="1">
    <source>
        <dbReference type="ARBA" id="ARBA00023015"/>
    </source>
</evidence>
<dbReference type="PANTHER" id="PTHR31744">
    <property type="entry name" value="PROTEIN CUP-SHAPED COTYLEDON 2-RELATED"/>
    <property type="match status" value="1"/>
</dbReference>
<gene>
    <name evidence="7" type="ORF">FCM35_KLT12334</name>
</gene>
<dbReference type="EMBL" id="SWLB01000023">
    <property type="protein sequence ID" value="KAF3323603.1"/>
    <property type="molecule type" value="Genomic_DNA"/>
</dbReference>
<reference evidence="7" key="1">
    <citation type="submission" date="2020-01" db="EMBL/GenBank/DDBJ databases">
        <title>Genome sequence of Kobresia littledalei, the first chromosome-level genome in the family Cyperaceae.</title>
        <authorList>
            <person name="Qu G."/>
        </authorList>
    </citation>
    <scope>NUCLEOTIDE SEQUENCE</scope>
    <source>
        <strain evidence="7">C.B.Clarke</strain>
        <tissue evidence="7">Leaf</tissue>
    </source>
</reference>
<dbReference type="Proteomes" id="UP000623129">
    <property type="component" value="Unassembled WGS sequence"/>
</dbReference>
<feature type="region of interest" description="Disordered" evidence="5">
    <location>
        <begin position="78"/>
        <end position="98"/>
    </location>
</feature>
<dbReference type="InterPro" id="IPR003441">
    <property type="entry name" value="NAC-dom"/>
</dbReference>
<protein>
    <submittedName>
        <fullName evidence="7">NAC domain-containing protein 18-like protein</fullName>
    </submittedName>
</protein>
<feature type="region of interest" description="Disordered" evidence="5">
    <location>
        <begin position="174"/>
        <end position="212"/>
    </location>
</feature>
<dbReference type="Pfam" id="PF02365">
    <property type="entry name" value="NAM"/>
    <property type="match status" value="1"/>
</dbReference>
<dbReference type="GO" id="GO:0003677">
    <property type="term" value="F:DNA binding"/>
    <property type="evidence" value="ECO:0007669"/>
    <property type="project" value="UniProtKB-KW"/>
</dbReference>
<evidence type="ECO:0000256" key="2">
    <source>
        <dbReference type="ARBA" id="ARBA00023125"/>
    </source>
</evidence>
<keyword evidence="4" id="KW-0539">Nucleus</keyword>
<evidence type="ECO:0000313" key="8">
    <source>
        <dbReference type="Proteomes" id="UP000623129"/>
    </source>
</evidence>
<proteinExistence type="predicted"/>
<feature type="domain" description="NAC" evidence="6">
    <location>
        <begin position="13"/>
        <end position="158"/>
    </location>
</feature>
<keyword evidence="8" id="KW-1185">Reference proteome</keyword>
<dbReference type="PROSITE" id="PS51005">
    <property type="entry name" value="NAC"/>
    <property type="match status" value="1"/>
</dbReference>
<feature type="compositionally biased region" description="Basic and acidic residues" evidence="5">
    <location>
        <begin position="200"/>
        <end position="212"/>
    </location>
</feature>
<dbReference type="PANTHER" id="PTHR31744:SF93">
    <property type="entry name" value="NAC DOMAIN-CONTAINING PROTEIN"/>
    <property type="match status" value="1"/>
</dbReference>
<keyword evidence="1" id="KW-0805">Transcription regulation</keyword>
<dbReference type="SUPFAM" id="SSF101941">
    <property type="entry name" value="NAC domain"/>
    <property type="match status" value="1"/>
</dbReference>
<feature type="compositionally biased region" description="Polar residues" evidence="5">
    <location>
        <begin position="79"/>
        <end position="89"/>
    </location>
</feature>
<name>A0A833QQ14_9POAL</name>
<comment type="caution">
    <text evidence="7">The sequence shown here is derived from an EMBL/GenBank/DDBJ whole genome shotgun (WGS) entry which is preliminary data.</text>
</comment>
<dbReference type="Gene3D" id="2.170.150.80">
    <property type="entry name" value="NAC domain"/>
    <property type="match status" value="1"/>
</dbReference>
<evidence type="ECO:0000313" key="7">
    <source>
        <dbReference type="EMBL" id="KAF3323603.1"/>
    </source>
</evidence>
<dbReference type="InterPro" id="IPR036093">
    <property type="entry name" value="NAC_dom_sf"/>
</dbReference>
<keyword evidence="3" id="KW-0804">Transcription</keyword>